<evidence type="ECO:0000313" key="1">
    <source>
        <dbReference type="Proteomes" id="UP001652662"/>
    </source>
</evidence>
<accession>A0ABM4NB20</accession>
<organism evidence="1 2">
    <name type="scientific">Equus przewalskii</name>
    <name type="common">Przewalski's horse</name>
    <name type="synonym">Equus caballus przewalskii</name>
    <dbReference type="NCBI Taxonomy" id="9798"/>
    <lineage>
        <taxon>Eukaryota</taxon>
        <taxon>Metazoa</taxon>
        <taxon>Chordata</taxon>
        <taxon>Craniata</taxon>
        <taxon>Vertebrata</taxon>
        <taxon>Euteleostomi</taxon>
        <taxon>Mammalia</taxon>
        <taxon>Eutheria</taxon>
        <taxon>Laurasiatheria</taxon>
        <taxon>Perissodactyla</taxon>
        <taxon>Equidae</taxon>
        <taxon>Equus</taxon>
    </lineage>
</organism>
<name>A0ABM4NB20_EQUPR</name>
<dbReference type="GeneID" id="103541903"/>
<dbReference type="Proteomes" id="UP001652662">
    <property type="component" value="Chromosome X"/>
</dbReference>
<keyword evidence="1" id="KW-1185">Reference proteome</keyword>
<gene>
    <name evidence="2" type="primary">ZBTB33</name>
</gene>
<sequence>MTDHKIHFTEWPYQQHTQGCLSFRAEHAWSFPVFLRPLAEGAEGRVGRRSGAAGARALPERAELCSEEEGAFDFSASPLRCALCRRRRAAVAAVAAAASTSTKTGATFKEGAESPWSPASCCWKAPTLLRGPTRRSGGAGKQVTH</sequence>
<dbReference type="RefSeq" id="XP_070462142.1">
    <property type="nucleotide sequence ID" value="XM_070606041.1"/>
</dbReference>
<reference evidence="2" key="1">
    <citation type="submission" date="2025-08" db="UniProtKB">
        <authorList>
            <consortium name="RefSeq"/>
        </authorList>
    </citation>
    <scope>IDENTIFICATION</scope>
    <source>
        <tissue evidence="2">Blood</tissue>
    </source>
</reference>
<evidence type="ECO:0000313" key="2">
    <source>
        <dbReference type="RefSeq" id="XP_070462142.1"/>
    </source>
</evidence>
<protein>
    <submittedName>
        <fullName evidence="2">Transcriptional regulator Kaiso isoform X2</fullName>
    </submittedName>
</protein>
<proteinExistence type="predicted"/>